<dbReference type="Proteomes" id="UP000285286">
    <property type="component" value="Unassembled WGS sequence"/>
</dbReference>
<organism evidence="1 2">
    <name type="scientific">Pseudomonas vranovensis</name>
    <dbReference type="NCBI Taxonomy" id="321661"/>
    <lineage>
        <taxon>Bacteria</taxon>
        <taxon>Pseudomonadati</taxon>
        <taxon>Pseudomonadota</taxon>
        <taxon>Gammaproteobacteria</taxon>
        <taxon>Pseudomonadales</taxon>
        <taxon>Pseudomonadaceae</taxon>
        <taxon>Pseudomonas</taxon>
    </lineage>
</organism>
<evidence type="ECO:0000313" key="1">
    <source>
        <dbReference type="EMBL" id="ROL76015.1"/>
    </source>
</evidence>
<dbReference type="AlphaFoldDB" id="A0A423DV21"/>
<proteinExistence type="predicted"/>
<sequence>MPNAFENYINAAQIACLSTHLPVSTKEDILRSSLLAQMSADKQPYHSIQAWHSHYSKALGKLGWVFTTEQLTEYTSSLGSTITLMELLQQVANPYAIPAQVWTALNEPGQPDPKNTVLRQSAFKTLAGQDRLLITIEVLIAHSSTAIKKISLALESKPFNVTDDWLKHSFACQDILCPIQIRHSDASLKASYSSLRSTVTTKLGSHIQQLTFELPHP</sequence>
<dbReference type="RefSeq" id="WP_123565299.1">
    <property type="nucleotide sequence ID" value="NZ_MOAM01000013.1"/>
</dbReference>
<gene>
    <name evidence="1" type="ORF">BHU25_07370</name>
</gene>
<name>A0A423DV21_9PSED</name>
<evidence type="ECO:0000313" key="2">
    <source>
        <dbReference type="Proteomes" id="UP000285286"/>
    </source>
</evidence>
<dbReference type="EMBL" id="MOAM01000013">
    <property type="protein sequence ID" value="ROL76015.1"/>
    <property type="molecule type" value="Genomic_DNA"/>
</dbReference>
<comment type="caution">
    <text evidence="1">The sequence shown here is derived from an EMBL/GenBank/DDBJ whole genome shotgun (WGS) entry which is preliminary data.</text>
</comment>
<protein>
    <submittedName>
        <fullName evidence="1">Uncharacterized protein</fullName>
    </submittedName>
</protein>
<keyword evidence="2" id="KW-1185">Reference proteome</keyword>
<reference evidence="1 2" key="1">
    <citation type="submission" date="2016-10" db="EMBL/GenBank/DDBJ databases">
        <title>Comparative genome analysis of multiple Pseudomonas spp. focuses on biocontrol and plant growth promoting traits.</title>
        <authorList>
            <person name="Tao X.-Y."/>
            <person name="Taylor C.G."/>
        </authorList>
    </citation>
    <scope>NUCLEOTIDE SEQUENCE [LARGE SCALE GENOMIC DNA]</scope>
    <source>
        <strain evidence="1 2">15D11</strain>
    </source>
</reference>
<accession>A0A423DV21</accession>